<organism evidence="1 2">
    <name type="scientific">Tannerella forsythia</name>
    <name type="common">Bacteroides forsythus</name>
    <dbReference type="NCBI Taxonomy" id="28112"/>
    <lineage>
        <taxon>Bacteria</taxon>
        <taxon>Pseudomonadati</taxon>
        <taxon>Bacteroidota</taxon>
        <taxon>Bacteroidia</taxon>
        <taxon>Bacteroidales</taxon>
        <taxon>Tannerellaceae</taxon>
        <taxon>Tannerella</taxon>
    </lineage>
</organism>
<name>A0A3P1XMA8_TANFO</name>
<evidence type="ECO:0000313" key="1">
    <source>
        <dbReference type="EMBL" id="RRD59615.1"/>
    </source>
</evidence>
<dbReference type="OrthoDB" id="1030692at2"/>
<evidence type="ECO:0000313" key="2">
    <source>
        <dbReference type="Proteomes" id="UP000278609"/>
    </source>
</evidence>
<dbReference type="AlphaFoldDB" id="A0A3P1XMA8"/>
<dbReference type="RefSeq" id="WP_124752000.1">
    <property type="nucleotide sequence ID" value="NZ_RQYS01000039.1"/>
</dbReference>
<accession>A0A3P1XMA8</accession>
<dbReference type="Proteomes" id="UP000278609">
    <property type="component" value="Unassembled WGS sequence"/>
</dbReference>
<proteinExistence type="predicted"/>
<sequence>MMAQRIKAQKEWAFFQAYHDASYILRHDCSKDVPLREKKEKRTYRLHNNSKKEIVVYKVDGGLINDNDVLKCDYGIYTEDDWLFLIELKGKDLGYALDQINSTIDILLKREDIKVKKLNARIVVSKVSVPRIYASKENKLKQRLYKSYGRGDYKKQSQTLEDSI</sequence>
<reference evidence="1 2" key="1">
    <citation type="submission" date="2018-11" db="EMBL/GenBank/DDBJ databases">
        <title>Genomes From Bacteria Associated with the Canine Oral Cavity: a Test Case for Automated Genome-Based Taxonomic Assignment.</title>
        <authorList>
            <person name="Coil D.A."/>
            <person name="Jospin G."/>
            <person name="Darling A.E."/>
            <person name="Wallis C."/>
            <person name="Davis I.J."/>
            <person name="Harris S."/>
            <person name="Eisen J.A."/>
            <person name="Holcombe L.J."/>
            <person name="O'Flynn C."/>
        </authorList>
    </citation>
    <scope>NUCLEOTIDE SEQUENCE [LARGE SCALE GENOMIC DNA]</scope>
    <source>
        <strain evidence="1 2">OH2617_COT-023</strain>
    </source>
</reference>
<gene>
    <name evidence="1" type="ORF">EII40_09360</name>
</gene>
<protein>
    <submittedName>
        <fullName evidence="1">Uncharacterized protein</fullName>
    </submittedName>
</protein>
<comment type="caution">
    <text evidence="1">The sequence shown here is derived from an EMBL/GenBank/DDBJ whole genome shotgun (WGS) entry which is preliminary data.</text>
</comment>
<dbReference type="EMBL" id="RQYS01000039">
    <property type="protein sequence ID" value="RRD59615.1"/>
    <property type="molecule type" value="Genomic_DNA"/>
</dbReference>